<dbReference type="Proteomes" id="UP000814140">
    <property type="component" value="Unassembled WGS sequence"/>
</dbReference>
<comment type="caution">
    <text evidence="1">The sequence shown here is derived from an EMBL/GenBank/DDBJ whole genome shotgun (WGS) entry which is preliminary data.</text>
</comment>
<gene>
    <name evidence="1" type="ORF">BV25DRAFT_1988824</name>
</gene>
<reference evidence="1" key="2">
    <citation type="journal article" date="2022" name="New Phytol.">
        <title>Evolutionary transition to the ectomycorrhizal habit in the genomes of a hyperdiverse lineage of mushroom-forming fungi.</title>
        <authorList>
            <person name="Looney B."/>
            <person name="Miyauchi S."/>
            <person name="Morin E."/>
            <person name="Drula E."/>
            <person name="Courty P.E."/>
            <person name="Kohler A."/>
            <person name="Kuo A."/>
            <person name="LaButti K."/>
            <person name="Pangilinan J."/>
            <person name="Lipzen A."/>
            <person name="Riley R."/>
            <person name="Andreopoulos W."/>
            <person name="He G."/>
            <person name="Johnson J."/>
            <person name="Nolan M."/>
            <person name="Tritt A."/>
            <person name="Barry K.W."/>
            <person name="Grigoriev I.V."/>
            <person name="Nagy L.G."/>
            <person name="Hibbett D."/>
            <person name="Henrissat B."/>
            <person name="Matheny P.B."/>
            <person name="Labbe J."/>
            <person name="Martin F.M."/>
        </authorList>
    </citation>
    <scope>NUCLEOTIDE SEQUENCE</scope>
    <source>
        <strain evidence="1">HHB10654</strain>
    </source>
</reference>
<keyword evidence="2" id="KW-1185">Reference proteome</keyword>
<reference evidence="1" key="1">
    <citation type="submission" date="2021-03" db="EMBL/GenBank/DDBJ databases">
        <authorList>
            <consortium name="DOE Joint Genome Institute"/>
            <person name="Ahrendt S."/>
            <person name="Looney B.P."/>
            <person name="Miyauchi S."/>
            <person name="Morin E."/>
            <person name="Drula E."/>
            <person name="Courty P.E."/>
            <person name="Chicoki N."/>
            <person name="Fauchery L."/>
            <person name="Kohler A."/>
            <person name="Kuo A."/>
            <person name="Labutti K."/>
            <person name="Pangilinan J."/>
            <person name="Lipzen A."/>
            <person name="Riley R."/>
            <person name="Andreopoulos W."/>
            <person name="He G."/>
            <person name="Johnson J."/>
            <person name="Barry K.W."/>
            <person name="Grigoriev I.V."/>
            <person name="Nagy L."/>
            <person name="Hibbett D."/>
            <person name="Henrissat B."/>
            <person name="Matheny P.B."/>
            <person name="Labbe J."/>
            <person name="Martin F."/>
        </authorList>
    </citation>
    <scope>NUCLEOTIDE SEQUENCE</scope>
    <source>
        <strain evidence="1">HHB10654</strain>
    </source>
</reference>
<dbReference type="EMBL" id="MU277194">
    <property type="protein sequence ID" value="KAI0065721.1"/>
    <property type="molecule type" value="Genomic_DNA"/>
</dbReference>
<proteinExistence type="predicted"/>
<organism evidence="1 2">
    <name type="scientific">Artomyces pyxidatus</name>
    <dbReference type="NCBI Taxonomy" id="48021"/>
    <lineage>
        <taxon>Eukaryota</taxon>
        <taxon>Fungi</taxon>
        <taxon>Dikarya</taxon>
        <taxon>Basidiomycota</taxon>
        <taxon>Agaricomycotina</taxon>
        <taxon>Agaricomycetes</taxon>
        <taxon>Russulales</taxon>
        <taxon>Auriscalpiaceae</taxon>
        <taxon>Artomyces</taxon>
    </lineage>
</organism>
<evidence type="ECO:0000313" key="1">
    <source>
        <dbReference type="EMBL" id="KAI0065721.1"/>
    </source>
</evidence>
<name>A0ACB8TCB8_9AGAM</name>
<protein>
    <submittedName>
        <fullName evidence="1">Uncharacterized protein</fullName>
    </submittedName>
</protein>
<evidence type="ECO:0000313" key="2">
    <source>
        <dbReference type="Proteomes" id="UP000814140"/>
    </source>
</evidence>
<sequence>MIHSVFLSLLCVQAVLGRTLRFGFVPPQLGGGSQLDDAGTGFGEPLNVIISGFSSPAVLTNNGIVNFARAIGFSEECLDIHLGAPQSANLGDGNGWVNQTIELRQDYGDAALGTCLESLIGGNHFRVYRQNGSLANSGALFLAVSKEENVFEGHNIVSDGYNIGRNNLVSAAIGRTSYDGVSYSTHAINITGLLAPGTAGVNHGIATDGVVTILTVTIV</sequence>
<accession>A0ACB8TCB8</accession>